<evidence type="ECO:0000313" key="3">
    <source>
        <dbReference type="Proteomes" id="UP000001054"/>
    </source>
</evidence>
<dbReference type="HOGENOM" id="CLU_2702293_0_0_5"/>
<dbReference type="AlphaFoldDB" id="C3MGK9"/>
<sequence length="73" mass="7939">MWLVYAAQCKNCHMDLRASAGQGGSRGAYRFDEERSMTDFYKLAVPAGSTGDQSSTTAMREATAHDQFGPATE</sequence>
<feature type="region of interest" description="Disordered" evidence="1">
    <location>
        <begin position="48"/>
        <end position="73"/>
    </location>
</feature>
<dbReference type="EMBL" id="CP001389">
    <property type="protein sequence ID" value="ACP24124.1"/>
    <property type="molecule type" value="Genomic_DNA"/>
</dbReference>
<protein>
    <submittedName>
        <fullName evidence="2">Uncharacterized protein</fullName>
    </submittedName>
</protein>
<keyword evidence="3" id="KW-1185">Reference proteome</keyword>
<accession>C3MGK9</accession>
<evidence type="ECO:0000313" key="2">
    <source>
        <dbReference type="EMBL" id="ACP24124.1"/>
    </source>
</evidence>
<dbReference type="STRING" id="394.NGR_c03260"/>
<organism evidence="2 3">
    <name type="scientific">Sinorhizobium fredii (strain NBRC 101917 / NGR234)</name>
    <dbReference type="NCBI Taxonomy" id="394"/>
    <lineage>
        <taxon>Bacteria</taxon>
        <taxon>Pseudomonadati</taxon>
        <taxon>Pseudomonadota</taxon>
        <taxon>Alphaproteobacteria</taxon>
        <taxon>Hyphomicrobiales</taxon>
        <taxon>Rhizobiaceae</taxon>
        <taxon>Sinorhizobium/Ensifer group</taxon>
        <taxon>Sinorhizobium</taxon>
    </lineage>
</organism>
<dbReference type="KEGG" id="rhi:NGR_c03260"/>
<proteinExistence type="predicted"/>
<reference evidence="2 3" key="1">
    <citation type="journal article" date="2009" name="Appl. Environ. Microbiol.">
        <title>Rhizobium sp. strain NGR234 possesses a remarkable number of secretion systems.</title>
        <authorList>
            <person name="Schmeisser C."/>
            <person name="Liesegang H."/>
            <person name="Krysciak D."/>
            <person name="Bakkou N."/>
            <person name="Le Quere A."/>
            <person name="Wollherr A."/>
            <person name="Heinemeyer I."/>
            <person name="Morgenstern B."/>
            <person name="Pommerening-Roeser A."/>
            <person name="Flores M."/>
            <person name="Palacios R."/>
            <person name="Brenner S."/>
            <person name="Gottschalk G."/>
            <person name="Schmitz R.A."/>
            <person name="Broughton W.J."/>
            <person name="Perret X."/>
            <person name="Strittmatter A.W."/>
            <person name="Streit W.R."/>
        </authorList>
    </citation>
    <scope>NUCLEOTIDE SEQUENCE [LARGE SCALE GENOMIC DNA]</scope>
    <source>
        <strain evidence="3">NBRC 101917 / NGR234</strain>
    </source>
</reference>
<name>C3MGK9_SINFN</name>
<dbReference type="Proteomes" id="UP000001054">
    <property type="component" value="Chromosome"/>
</dbReference>
<gene>
    <name evidence="2" type="ordered locus">NGR_c03260</name>
</gene>
<evidence type="ECO:0000256" key="1">
    <source>
        <dbReference type="SAM" id="MobiDB-lite"/>
    </source>
</evidence>